<dbReference type="Pfam" id="PF00733">
    <property type="entry name" value="Asn_synthase"/>
    <property type="match status" value="1"/>
</dbReference>
<evidence type="ECO:0000313" key="10">
    <source>
        <dbReference type="Proteomes" id="UP000620104"/>
    </source>
</evidence>
<gene>
    <name evidence="9" type="ORF">NliqN6_5823</name>
</gene>
<dbReference type="InterPro" id="IPR033738">
    <property type="entry name" value="AsnB_N"/>
</dbReference>
<accession>A0A8H3TYW2</accession>
<keyword evidence="3 5" id="KW-0067">ATP-binding</keyword>
<dbReference type="SUPFAM" id="SSF56235">
    <property type="entry name" value="N-terminal nucleophile aminohydrolases (Ntn hydrolases)"/>
    <property type="match status" value="1"/>
</dbReference>
<comment type="similarity">
    <text evidence="1">Belongs to the asparagine synthetase family.</text>
</comment>
<dbReference type="GO" id="GO:0004066">
    <property type="term" value="F:asparagine synthase (glutamine-hydrolyzing) activity"/>
    <property type="evidence" value="ECO:0007669"/>
    <property type="project" value="InterPro"/>
</dbReference>
<evidence type="ECO:0000256" key="2">
    <source>
        <dbReference type="ARBA" id="ARBA00022741"/>
    </source>
</evidence>
<feature type="domain" description="Glutamine amidotransferase type-2" evidence="8">
    <location>
        <begin position="54"/>
        <end position="275"/>
    </location>
</feature>
<feature type="binding site" evidence="6">
    <location>
        <position position="164"/>
    </location>
    <ligand>
        <name>L-glutamine</name>
        <dbReference type="ChEBI" id="CHEBI:58359"/>
    </ligand>
</feature>
<organism evidence="9 10">
    <name type="scientific">Naganishia liquefaciens</name>
    <dbReference type="NCBI Taxonomy" id="104408"/>
    <lineage>
        <taxon>Eukaryota</taxon>
        <taxon>Fungi</taxon>
        <taxon>Dikarya</taxon>
        <taxon>Basidiomycota</taxon>
        <taxon>Agaricomycotina</taxon>
        <taxon>Tremellomycetes</taxon>
        <taxon>Filobasidiales</taxon>
        <taxon>Filobasidiaceae</taxon>
        <taxon>Naganishia</taxon>
    </lineage>
</organism>
<dbReference type="InterPro" id="IPR029055">
    <property type="entry name" value="Ntn_hydrolases_N"/>
</dbReference>
<evidence type="ECO:0000256" key="7">
    <source>
        <dbReference type="PIRSR" id="PIRSR001589-3"/>
    </source>
</evidence>
<evidence type="ECO:0000256" key="1">
    <source>
        <dbReference type="ARBA" id="ARBA00005752"/>
    </source>
</evidence>
<keyword evidence="4" id="KW-0315">Glutamine amidotransferase</keyword>
<comment type="caution">
    <text evidence="9">The sequence shown here is derived from an EMBL/GenBank/DDBJ whole genome shotgun (WGS) entry which is preliminary data.</text>
</comment>
<dbReference type="SUPFAM" id="SSF52402">
    <property type="entry name" value="Adenine nucleotide alpha hydrolases-like"/>
    <property type="match status" value="1"/>
</dbReference>
<keyword evidence="10" id="KW-1185">Reference proteome</keyword>
<evidence type="ECO:0000313" key="9">
    <source>
        <dbReference type="EMBL" id="GHJ89421.1"/>
    </source>
</evidence>
<dbReference type="GO" id="GO:0005524">
    <property type="term" value="F:ATP binding"/>
    <property type="evidence" value="ECO:0007669"/>
    <property type="project" value="UniProtKB-KW"/>
</dbReference>
<dbReference type="AlphaFoldDB" id="A0A8H3TYW2"/>
<evidence type="ECO:0000256" key="3">
    <source>
        <dbReference type="ARBA" id="ARBA00022840"/>
    </source>
</evidence>
<evidence type="ECO:0000256" key="4">
    <source>
        <dbReference type="ARBA" id="ARBA00022962"/>
    </source>
</evidence>
<dbReference type="GO" id="GO:0005829">
    <property type="term" value="C:cytosol"/>
    <property type="evidence" value="ECO:0007669"/>
    <property type="project" value="TreeGrafter"/>
</dbReference>
<dbReference type="OrthoDB" id="409189at2759"/>
<dbReference type="PANTHER" id="PTHR43284">
    <property type="entry name" value="ASPARAGINE SYNTHETASE (GLUTAMINE-HYDROLYZING)"/>
    <property type="match status" value="1"/>
</dbReference>
<dbReference type="NCBIfam" id="TIGR01536">
    <property type="entry name" value="asn_synth_AEB"/>
    <property type="match status" value="1"/>
</dbReference>
<dbReference type="GO" id="GO:0006529">
    <property type="term" value="P:asparagine biosynthetic process"/>
    <property type="evidence" value="ECO:0007669"/>
    <property type="project" value="InterPro"/>
</dbReference>
<evidence type="ECO:0000259" key="8">
    <source>
        <dbReference type="PROSITE" id="PS51278"/>
    </source>
</evidence>
<name>A0A8H3TYW2_9TREE</name>
<evidence type="ECO:0000256" key="5">
    <source>
        <dbReference type="PIRNR" id="PIRNR001589"/>
    </source>
</evidence>
<dbReference type="CDD" id="cd01991">
    <property type="entry name" value="Asn_synthase_B_C"/>
    <property type="match status" value="1"/>
</dbReference>
<dbReference type="PROSITE" id="PS51278">
    <property type="entry name" value="GATASE_TYPE_2"/>
    <property type="match status" value="1"/>
</dbReference>
<dbReference type="InterPro" id="IPR001962">
    <property type="entry name" value="Asn_synthase"/>
</dbReference>
<dbReference type="Proteomes" id="UP000620104">
    <property type="component" value="Unassembled WGS sequence"/>
</dbReference>
<dbReference type="EMBL" id="BLZA01000043">
    <property type="protein sequence ID" value="GHJ89421.1"/>
    <property type="molecule type" value="Genomic_DNA"/>
</dbReference>
<protein>
    <recommendedName>
        <fullName evidence="8">Glutamine amidotransferase type-2 domain-containing protein</fullName>
    </recommendedName>
</protein>
<dbReference type="PANTHER" id="PTHR43284:SF1">
    <property type="entry name" value="ASPARAGINE SYNTHETASE"/>
    <property type="match status" value="1"/>
</dbReference>
<feature type="binding site" evidence="6">
    <location>
        <position position="366"/>
    </location>
    <ligand>
        <name>ATP</name>
        <dbReference type="ChEBI" id="CHEBI:30616"/>
    </ligand>
</feature>
<dbReference type="Gene3D" id="3.40.50.620">
    <property type="entry name" value="HUPs"/>
    <property type="match status" value="2"/>
</dbReference>
<dbReference type="InterPro" id="IPR051786">
    <property type="entry name" value="ASN_synthetase/amidase"/>
</dbReference>
<dbReference type="Pfam" id="PF13537">
    <property type="entry name" value="GATase_7"/>
    <property type="match status" value="1"/>
</dbReference>
<dbReference type="CDD" id="cd00712">
    <property type="entry name" value="AsnB"/>
    <property type="match status" value="1"/>
</dbReference>
<dbReference type="PIRSF" id="PIRSF001589">
    <property type="entry name" value="Asn_synthetase_glu-h"/>
    <property type="match status" value="1"/>
</dbReference>
<evidence type="ECO:0000256" key="6">
    <source>
        <dbReference type="PIRSR" id="PIRSR001589-2"/>
    </source>
</evidence>
<feature type="site" description="Important for beta-aspartyl-AMP intermediate formation" evidence="7">
    <location>
        <position position="445"/>
    </location>
</feature>
<dbReference type="InterPro" id="IPR017932">
    <property type="entry name" value="GATase_2_dom"/>
</dbReference>
<keyword evidence="2 5" id="KW-0547">Nucleotide-binding</keyword>
<dbReference type="Gene3D" id="3.60.20.10">
    <property type="entry name" value="Glutamine Phosphoribosylpyrophosphate, subunit 1, domain 1"/>
    <property type="match status" value="1"/>
</dbReference>
<reference evidence="9" key="1">
    <citation type="submission" date="2020-07" db="EMBL/GenBank/DDBJ databases">
        <title>Draft Genome Sequence of a Deep-Sea Yeast, Naganishia (Cryptococcus) liquefaciens strain N6.</title>
        <authorList>
            <person name="Han Y.W."/>
            <person name="Kajitani R."/>
            <person name="Morimoto H."/>
            <person name="Parhat M."/>
            <person name="Tsubouchi H."/>
            <person name="Bakenova O."/>
            <person name="Ogata M."/>
            <person name="Argunhan B."/>
            <person name="Aoki R."/>
            <person name="Kajiwara S."/>
            <person name="Itoh T."/>
            <person name="Iwasaki H."/>
        </authorList>
    </citation>
    <scope>NUCLEOTIDE SEQUENCE</scope>
    <source>
        <strain evidence="9">N6</strain>
    </source>
</reference>
<dbReference type="InterPro" id="IPR014729">
    <property type="entry name" value="Rossmann-like_a/b/a_fold"/>
</dbReference>
<sequence length="736" mass="81615">MCGISAIITPYGFNPSLDPSPADLPTPQEPEDTLKAFTHAHFPTSPLHPAHVSCHIDLEESASDEKSPGHPEGYKQQLVDELTQSLERISHRGPDGRGIWVSRDARVALGHVRLSIRDLSSSGRQPMHSPDGGIHIVVNGEIYDYESTRASLETKGYAFTSTSDSELVLFLYLSYGADFLTHLRGEFSVIVYDSVHQRIIAARDRYGIKPLYWTITPSGRILFGAEIKAFLGLGWQPAWDVKSLVDCGWLYDAHRTVFRGVQKVRPGHALIVGLDGTFEFKPYWTPSYPSKHAPDERTLDDMVSGFKHRLIDAVRARLRADVPIGIYLSGGIDSSAIAGIATHLIRTNSSLRMGSERTSAIKCFTIAFEDEADGGHDESLIAQRTAEYLGVDHRTMRATEASMVECFERAVWAVEQPAMDLNFVGKCMLSGFVAAQGYPVVLTGEGADEICAGYSLFLADYLAEPDETSSLAIDADELARQRTRLDKLRSDKASINPFNQPVIDFPAKAQALNTIKQVWYPQIQAAGVWDPALFAPWTRTLGEGNPILTQIEDLDASTRFAMREEWHPLHSALYLAVKGPMEGLILTSLGDRTEMCGSLESRPSFLDHHLTEYANGLPPSVKITVAPDGTVIEKYVLREATKEFITPELYKRRKHPYSAPVIYQPGSHVHRLITRHVTAENMRMLGFVDVEYAMGLVKEAFALGGTNAFRKCLMLAEYVVLHKAFGMETATRPQPL</sequence>
<dbReference type="InterPro" id="IPR006426">
    <property type="entry name" value="Asn_synth_AEB"/>
</dbReference>
<proteinExistence type="inferred from homology"/>